<dbReference type="EMBL" id="JH719942">
    <property type="protein sequence ID" value="EJF54919.1"/>
    <property type="molecule type" value="Genomic_DNA"/>
</dbReference>
<protein>
    <submittedName>
        <fullName evidence="2">Glycosyl transferase</fullName>
    </submittedName>
</protein>
<sequence>MPNTSLVDVCMITYAHEPFLRQAIESILMQKTDFSFRLVIGEDCSPDNSRAICEEYAQAHPEQVVLLPSDKNWGAIPNFERTIAACTAPYIAFCEGDDYWTDPHKLQKQWALLEANKAAILCFHEVQFLENGAFRPLVQPFEEGQLLGFFDLFDRHIVPNTSTVMVRKPKEAPKRFAEVFNGDTLYFYYALNFGKALFSRSILPSTYRLHAGGIFSSLAQFGRREKALKTYRILAQNMQSEAKKQAVEALLLQLYREYLILALKEKALGEYLKKKWAYFGFAFSLGQYKAPWLHLKDLLYHLSLYFKRK</sequence>
<dbReference type="HOGENOM" id="CLU_025996_4_4_10"/>
<keyword evidence="2" id="KW-0808">Transferase</keyword>
<evidence type="ECO:0000313" key="3">
    <source>
        <dbReference type="Proteomes" id="UP000005113"/>
    </source>
</evidence>
<name>J0P4X2_9BACT</name>
<dbReference type="SUPFAM" id="SSF53448">
    <property type="entry name" value="Nucleotide-diphospho-sugar transferases"/>
    <property type="match status" value="1"/>
</dbReference>
<dbReference type="PANTHER" id="PTHR22916">
    <property type="entry name" value="GLYCOSYLTRANSFERASE"/>
    <property type="match status" value="1"/>
</dbReference>
<reference evidence="3" key="1">
    <citation type="journal article" date="2012" name="Stand. Genomic Sci.">
        <title>Permanent draft genome sequence of the gliding predator Saprospira grandis strain Sa g1 (= HR1).</title>
        <authorList>
            <person name="Mavromatis K."/>
            <person name="Chertkov O."/>
            <person name="Lapidus A."/>
            <person name="Nolan M."/>
            <person name="Lucas S."/>
            <person name="Tice H."/>
            <person name="Del Rio T.G."/>
            <person name="Cheng J.F."/>
            <person name="Han C."/>
            <person name="Tapia R."/>
            <person name="Bruce D."/>
            <person name="Goodwin L.A."/>
            <person name="Pitluck S."/>
            <person name="Huntemann M."/>
            <person name="Liolios K."/>
            <person name="Pagani I."/>
            <person name="Ivanova N."/>
            <person name="Mikhailova N."/>
            <person name="Pati A."/>
            <person name="Chen A."/>
            <person name="Palaniappan K."/>
            <person name="Land M."/>
            <person name="Brambilla E.M."/>
            <person name="Rohde M."/>
            <person name="Spring S."/>
            <person name="Goker M."/>
            <person name="Detter J.C."/>
            <person name="Bristow J."/>
            <person name="Eisen J.A."/>
            <person name="Markowitz V."/>
            <person name="Hugenholtz P."/>
            <person name="Kyrpides N.C."/>
            <person name="Klenk H.P."/>
            <person name="Woyke T."/>
        </authorList>
    </citation>
    <scope>NUCLEOTIDE SEQUENCE [LARGE SCALE GENOMIC DNA]</scope>
    <source>
        <strain evidence="3">DSM 2844</strain>
    </source>
</reference>
<proteinExistence type="predicted"/>
<dbReference type="AlphaFoldDB" id="J0P4X2"/>
<dbReference type="Gene3D" id="3.90.550.10">
    <property type="entry name" value="Spore Coat Polysaccharide Biosynthesis Protein SpsA, Chain A"/>
    <property type="match status" value="1"/>
</dbReference>
<gene>
    <name evidence="2" type="ORF">SapgrDRAFT_3275</name>
</gene>
<dbReference type="InterPro" id="IPR001173">
    <property type="entry name" value="Glyco_trans_2-like"/>
</dbReference>
<dbReference type="Proteomes" id="UP000005113">
    <property type="component" value="Unassembled WGS sequence"/>
</dbReference>
<dbReference type="Pfam" id="PF00535">
    <property type="entry name" value="Glycos_transf_2"/>
    <property type="match status" value="1"/>
</dbReference>
<dbReference type="PANTHER" id="PTHR22916:SF3">
    <property type="entry name" value="UDP-GLCNAC:BETAGAL BETA-1,3-N-ACETYLGLUCOSAMINYLTRANSFERASE-LIKE PROTEIN 1"/>
    <property type="match status" value="1"/>
</dbReference>
<feature type="domain" description="Glycosyltransferase 2-like" evidence="1">
    <location>
        <begin position="9"/>
        <end position="140"/>
    </location>
</feature>
<evidence type="ECO:0000259" key="1">
    <source>
        <dbReference type="Pfam" id="PF00535"/>
    </source>
</evidence>
<dbReference type="InterPro" id="IPR029044">
    <property type="entry name" value="Nucleotide-diphossugar_trans"/>
</dbReference>
<dbReference type="GO" id="GO:0016758">
    <property type="term" value="F:hexosyltransferase activity"/>
    <property type="evidence" value="ECO:0007669"/>
    <property type="project" value="UniProtKB-ARBA"/>
</dbReference>
<dbReference type="RefSeq" id="WP_002660869.1">
    <property type="nucleotide sequence ID" value="NZ_JH719942.1"/>
</dbReference>
<organism evidence="2 3">
    <name type="scientific">Saprospira grandis DSM 2844</name>
    <dbReference type="NCBI Taxonomy" id="694433"/>
    <lineage>
        <taxon>Bacteria</taxon>
        <taxon>Pseudomonadati</taxon>
        <taxon>Bacteroidota</taxon>
        <taxon>Saprospiria</taxon>
        <taxon>Saprospirales</taxon>
        <taxon>Saprospiraceae</taxon>
        <taxon>Saprospira</taxon>
    </lineage>
</organism>
<accession>J0P4X2</accession>
<evidence type="ECO:0000313" key="2">
    <source>
        <dbReference type="EMBL" id="EJF54919.1"/>
    </source>
</evidence>